<organism evidence="2 3">
    <name type="scientific">Haematococcus lacustris</name>
    <name type="common">Green alga</name>
    <name type="synonym">Haematococcus pluvialis</name>
    <dbReference type="NCBI Taxonomy" id="44745"/>
    <lineage>
        <taxon>Eukaryota</taxon>
        <taxon>Viridiplantae</taxon>
        <taxon>Chlorophyta</taxon>
        <taxon>core chlorophytes</taxon>
        <taxon>Chlorophyceae</taxon>
        <taxon>CS clade</taxon>
        <taxon>Chlamydomonadales</taxon>
        <taxon>Haematococcaceae</taxon>
        <taxon>Haematococcus</taxon>
    </lineage>
</organism>
<comment type="caution">
    <text evidence="2">The sequence shown here is derived from an EMBL/GenBank/DDBJ whole genome shotgun (WGS) entry which is preliminary data.</text>
</comment>
<dbReference type="AlphaFoldDB" id="A0A6A0AF67"/>
<gene>
    <name evidence="2" type="ORF">HaLaN_29859</name>
</gene>
<dbReference type="EMBL" id="BLLF01005234">
    <property type="protein sequence ID" value="GFH30921.1"/>
    <property type="molecule type" value="Genomic_DNA"/>
</dbReference>
<sequence length="179" mass="19478">MCNNPSLLLVPTQRLARLKVIKVPGGAVLRGCKKTRRKLLAHFQLRAELKEDMAEVSMERHGRAKQLVVFFGAASIGTGGGSQEATQPAASEPGPSTPPPAKRSKRTKAEQAAEPTQPVKGKFKSKGKAAKANPAPQPGRWLDRDCNAAPNMQRIAESRWRPLELRYWPDQGALPAKGK</sequence>
<feature type="non-terminal residue" evidence="2">
    <location>
        <position position="179"/>
    </location>
</feature>
<proteinExistence type="predicted"/>
<evidence type="ECO:0000313" key="3">
    <source>
        <dbReference type="Proteomes" id="UP000485058"/>
    </source>
</evidence>
<name>A0A6A0AF67_HAELA</name>
<evidence type="ECO:0000256" key="1">
    <source>
        <dbReference type="SAM" id="MobiDB-lite"/>
    </source>
</evidence>
<protein>
    <submittedName>
        <fullName evidence="2">Uncharacterized protein</fullName>
    </submittedName>
</protein>
<keyword evidence="3" id="KW-1185">Reference proteome</keyword>
<accession>A0A6A0AF67</accession>
<dbReference type="Proteomes" id="UP000485058">
    <property type="component" value="Unassembled WGS sequence"/>
</dbReference>
<reference evidence="2 3" key="1">
    <citation type="submission" date="2020-02" db="EMBL/GenBank/DDBJ databases">
        <title>Draft genome sequence of Haematococcus lacustris strain NIES-144.</title>
        <authorList>
            <person name="Morimoto D."/>
            <person name="Nakagawa S."/>
            <person name="Yoshida T."/>
            <person name="Sawayama S."/>
        </authorList>
    </citation>
    <scope>NUCLEOTIDE SEQUENCE [LARGE SCALE GENOMIC DNA]</scope>
    <source>
        <strain evidence="2 3">NIES-144</strain>
    </source>
</reference>
<evidence type="ECO:0000313" key="2">
    <source>
        <dbReference type="EMBL" id="GFH30921.1"/>
    </source>
</evidence>
<feature type="region of interest" description="Disordered" evidence="1">
    <location>
        <begin position="79"/>
        <end position="147"/>
    </location>
</feature>